<dbReference type="GO" id="GO:0006635">
    <property type="term" value="P:fatty acid beta-oxidation"/>
    <property type="evidence" value="ECO:0007669"/>
    <property type="project" value="TreeGrafter"/>
</dbReference>
<reference evidence="11" key="1">
    <citation type="submission" date="2018-07" db="EMBL/GenBank/DDBJ databases">
        <title>Annotation of Aphanomyces astaci genome assembly.</title>
        <authorList>
            <person name="Studholme D.J."/>
        </authorList>
    </citation>
    <scope>NUCLEOTIDE SEQUENCE [LARGE SCALE GENOMIC DNA]</scope>
    <source>
        <strain evidence="11">Pc</strain>
    </source>
</reference>
<name>A0A3R7WVE1_APHAT</name>
<dbReference type="Gene3D" id="1.10.1040.10">
    <property type="entry name" value="N-(1-d-carboxylethyl)-l-norvaline Dehydrogenase, domain 2"/>
    <property type="match status" value="1"/>
</dbReference>
<keyword evidence="12" id="KW-1185">Reference proteome</keyword>
<feature type="compositionally biased region" description="Polar residues" evidence="7">
    <location>
        <begin position="255"/>
        <end position="264"/>
    </location>
</feature>
<evidence type="ECO:0000256" key="5">
    <source>
        <dbReference type="ARBA" id="ARBA00023128"/>
    </source>
</evidence>
<dbReference type="Pfam" id="PF07933">
    <property type="entry name" value="DUF1681"/>
    <property type="match status" value="1"/>
</dbReference>
<dbReference type="GO" id="GO:0003857">
    <property type="term" value="F:(3S)-3-hydroxyacyl-CoA dehydrogenase (NAD+) activity"/>
    <property type="evidence" value="ECO:0007669"/>
    <property type="project" value="UniProtKB-EC"/>
</dbReference>
<gene>
    <name evidence="11" type="ORF">B5M09_013552</name>
</gene>
<evidence type="ECO:0000256" key="1">
    <source>
        <dbReference type="ARBA" id="ARBA00004305"/>
    </source>
</evidence>
<dbReference type="Gene3D" id="2.30.29.30">
    <property type="entry name" value="Pleckstrin-homology domain (PH domain)/Phosphotyrosine-binding domain (PTB)"/>
    <property type="match status" value="1"/>
</dbReference>
<comment type="pathway">
    <text evidence="2">Lipid metabolism; fatty acid beta-oxidation.</text>
</comment>
<dbReference type="Gene3D" id="3.40.50.720">
    <property type="entry name" value="NAD(P)-binding Rossmann-like Domain"/>
    <property type="match status" value="1"/>
</dbReference>
<dbReference type="GO" id="GO:0005759">
    <property type="term" value="C:mitochondrial matrix"/>
    <property type="evidence" value="ECO:0007669"/>
    <property type="project" value="UniProtKB-SubCell"/>
</dbReference>
<dbReference type="EMBL" id="MZMZ02004886">
    <property type="protein sequence ID" value="RQM19018.1"/>
    <property type="molecule type" value="Genomic_DNA"/>
</dbReference>
<dbReference type="SUPFAM" id="SSF48179">
    <property type="entry name" value="6-phosphogluconate dehydrogenase C-terminal domain-like"/>
    <property type="match status" value="1"/>
</dbReference>
<proteinExistence type="predicted"/>
<dbReference type="PANTHER" id="PTHR43561">
    <property type="match status" value="1"/>
</dbReference>
<feature type="domain" description="3-hydroxyacyl-CoA dehydrogenase C-terminal" evidence="8">
    <location>
        <begin position="476"/>
        <end position="567"/>
    </location>
</feature>
<evidence type="ECO:0008006" key="13">
    <source>
        <dbReference type="Google" id="ProtNLM"/>
    </source>
</evidence>
<dbReference type="InterPro" id="IPR008927">
    <property type="entry name" value="6-PGluconate_DH-like_C_sf"/>
</dbReference>
<dbReference type="Proteomes" id="UP000284702">
    <property type="component" value="Unassembled WGS sequence"/>
</dbReference>
<comment type="subcellular location">
    <subcellularLocation>
        <location evidence="1">Mitochondrion matrix</location>
    </subcellularLocation>
</comment>
<sequence>HVVGGVHDARVDVAELLQAKQFAGVVGIVEQERRRRDDGHGARAGAGLAAFMAGVHLERREVRHEVSMGSLEVSKLTVNVAIFVNDEMQTSRAIGRFIASMMSMMCVDEAIERVLKVINQVFAFKIPPQSSAAGHRADSWPKDPVWTGRLVISSINDATQIQLRDPKTGTIRHSRITFEHLSSVLGALFAACPISKDGPPAVTKEHAATEAVTNPTVSKDFSLKQGQTIKIKLNKKEKDSDGNPAPVQPLAAPSASKQSDNFGQSSIMQQVARRAFSSKTIPEITRVGMVGMGLMGHGIAQTAATAGYDVIAVDTNQKGLDAGLKRIEGSLEKIHARQIKKGDLTEDQAKDLFASIMGRIHGTIDKKDLAPCDLVIEAIIEDTDIKKSFYKELGQIVKPSGILASNTSSLPIGDFAGSSGRADKVVGLHFFNPVQLMKLVEVVKTDLTDPNVFDVAKRWAVSVGKTPVSCKDTPGLLVPNLVQALQLLERGDASMEDIDISMQLGAGHPMGPITLADYIGLDTILFILEGWVQKYPTEPSFVVPTILKQMVQEGKLGRKAGQGFYKWNGDKRV</sequence>
<evidence type="ECO:0000313" key="12">
    <source>
        <dbReference type="Proteomes" id="UP000284702"/>
    </source>
</evidence>
<dbReference type="InterPro" id="IPR052242">
    <property type="entry name" value="Mito_3-hydroxyacyl-CoA_DH"/>
</dbReference>
<feature type="domain" description="3-hydroxyacyl-CoA dehydrogenase NAD binding" evidence="9">
    <location>
        <begin position="287"/>
        <end position="473"/>
    </location>
</feature>
<evidence type="ECO:0000259" key="10">
    <source>
        <dbReference type="Pfam" id="PF07933"/>
    </source>
</evidence>
<protein>
    <recommendedName>
        <fullName evidence="13">3-hydroxyacyl-CoA dehydrogenase</fullName>
    </recommendedName>
</protein>
<dbReference type="Pfam" id="PF02737">
    <property type="entry name" value="3HCDH_N"/>
    <property type="match status" value="1"/>
</dbReference>
<dbReference type="GO" id="GO:0006897">
    <property type="term" value="P:endocytosis"/>
    <property type="evidence" value="ECO:0007669"/>
    <property type="project" value="InterPro"/>
</dbReference>
<evidence type="ECO:0000256" key="2">
    <source>
        <dbReference type="ARBA" id="ARBA00005005"/>
    </source>
</evidence>
<dbReference type="GO" id="GO:0070403">
    <property type="term" value="F:NAD+ binding"/>
    <property type="evidence" value="ECO:0007669"/>
    <property type="project" value="InterPro"/>
</dbReference>
<dbReference type="InterPro" id="IPR012466">
    <property type="entry name" value="NECAP_PHear"/>
</dbReference>
<dbReference type="Pfam" id="PF00725">
    <property type="entry name" value="3HCDH"/>
    <property type="match status" value="1"/>
</dbReference>
<feature type="non-terminal residue" evidence="11">
    <location>
        <position position="1"/>
    </location>
</feature>
<evidence type="ECO:0000313" key="11">
    <source>
        <dbReference type="EMBL" id="RQM19018.1"/>
    </source>
</evidence>
<dbReference type="GO" id="GO:0016020">
    <property type="term" value="C:membrane"/>
    <property type="evidence" value="ECO:0007669"/>
    <property type="project" value="InterPro"/>
</dbReference>
<organism evidence="11 12">
    <name type="scientific">Aphanomyces astaci</name>
    <name type="common">Crayfish plague agent</name>
    <dbReference type="NCBI Taxonomy" id="112090"/>
    <lineage>
        <taxon>Eukaryota</taxon>
        <taxon>Sar</taxon>
        <taxon>Stramenopiles</taxon>
        <taxon>Oomycota</taxon>
        <taxon>Saprolegniomycetes</taxon>
        <taxon>Saprolegniales</taxon>
        <taxon>Verrucalvaceae</taxon>
        <taxon>Aphanomyces</taxon>
    </lineage>
</organism>
<comment type="caution">
    <text evidence="11">The sequence shown here is derived from an EMBL/GenBank/DDBJ whole genome shotgun (WGS) entry which is preliminary data.</text>
</comment>
<evidence type="ECO:0000259" key="8">
    <source>
        <dbReference type="Pfam" id="PF00725"/>
    </source>
</evidence>
<dbReference type="FunFam" id="3.40.50.720:FF:000009">
    <property type="entry name" value="Fatty oxidation complex, alpha subunit"/>
    <property type="match status" value="1"/>
</dbReference>
<dbReference type="AlphaFoldDB" id="A0A3R7WVE1"/>
<keyword evidence="4" id="KW-0520">NAD</keyword>
<dbReference type="InterPro" id="IPR011993">
    <property type="entry name" value="PH-like_dom_sf"/>
</dbReference>
<evidence type="ECO:0000256" key="3">
    <source>
        <dbReference type="ARBA" id="ARBA00023002"/>
    </source>
</evidence>
<keyword evidence="3" id="KW-0560">Oxidoreductase</keyword>
<dbReference type="SUPFAM" id="SSF50729">
    <property type="entry name" value="PH domain-like"/>
    <property type="match status" value="1"/>
</dbReference>
<dbReference type="InterPro" id="IPR006176">
    <property type="entry name" value="3-OHacyl-CoA_DH_NAD-bd"/>
</dbReference>
<evidence type="ECO:0000256" key="7">
    <source>
        <dbReference type="SAM" id="MobiDB-lite"/>
    </source>
</evidence>
<dbReference type="InterPro" id="IPR006108">
    <property type="entry name" value="3HC_DH_C"/>
</dbReference>
<comment type="catalytic activity">
    <reaction evidence="6">
        <text>a (3S)-3-hydroxyacyl-CoA + NAD(+) = a 3-oxoacyl-CoA + NADH + H(+)</text>
        <dbReference type="Rhea" id="RHEA:22432"/>
        <dbReference type="ChEBI" id="CHEBI:15378"/>
        <dbReference type="ChEBI" id="CHEBI:57318"/>
        <dbReference type="ChEBI" id="CHEBI:57540"/>
        <dbReference type="ChEBI" id="CHEBI:57945"/>
        <dbReference type="ChEBI" id="CHEBI:90726"/>
        <dbReference type="EC" id="1.1.1.35"/>
    </reaction>
</comment>
<dbReference type="VEuPathDB" id="FungiDB:H257_02399"/>
<evidence type="ECO:0000259" key="9">
    <source>
        <dbReference type="Pfam" id="PF02737"/>
    </source>
</evidence>
<dbReference type="PANTHER" id="PTHR43561:SF3">
    <property type="entry name" value="HYDROXYACYL-COENZYME A DEHYDROGENASE, MITOCHONDRIAL"/>
    <property type="match status" value="1"/>
</dbReference>
<dbReference type="InterPro" id="IPR013328">
    <property type="entry name" value="6PGD_dom2"/>
</dbReference>
<feature type="region of interest" description="Disordered" evidence="7">
    <location>
        <begin position="233"/>
        <end position="264"/>
    </location>
</feature>
<evidence type="ECO:0000256" key="6">
    <source>
        <dbReference type="ARBA" id="ARBA00049556"/>
    </source>
</evidence>
<evidence type="ECO:0000256" key="4">
    <source>
        <dbReference type="ARBA" id="ARBA00023027"/>
    </source>
</evidence>
<dbReference type="InterPro" id="IPR036291">
    <property type="entry name" value="NAD(P)-bd_dom_sf"/>
</dbReference>
<keyword evidence="5" id="KW-0496">Mitochondrion</keyword>
<accession>A0A3R7WVE1</accession>
<dbReference type="VEuPathDB" id="FungiDB:H257_02400"/>
<feature type="domain" description="NECAP PHear" evidence="10">
    <location>
        <begin position="111"/>
        <end position="171"/>
    </location>
</feature>
<dbReference type="SUPFAM" id="SSF51735">
    <property type="entry name" value="NAD(P)-binding Rossmann-fold domains"/>
    <property type="match status" value="1"/>
</dbReference>